<dbReference type="GO" id="GO:0005794">
    <property type="term" value="C:Golgi apparatus"/>
    <property type="evidence" value="ECO:0007669"/>
    <property type="project" value="TreeGrafter"/>
</dbReference>
<evidence type="ECO:0000313" key="1">
    <source>
        <dbReference type="EMBL" id="KAI5431560.1"/>
    </source>
</evidence>
<dbReference type="GO" id="GO:0005783">
    <property type="term" value="C:endoplasmic reticulum"/>
    <property type="evidence" value="ECO:0007669"/>
    <property type="project" value="TreeGrafter"/>
</dbReference>
<name>A0A9D4Y604_PEA</name>
<organism evidence="1 2">
    <name type="scientific">Pisum sativum</name>
    <name type="common">Garden pea</name>
    <name type="synonym">Lathyrus oleraceus</name>
    <dbReference type="NCBI Taxonomy" id="3888"/>
    <lineage>
        <taxon>Eukaryota</taxon>
        <taxon>Viridiplantae</taxon>
        <taxon>Streptophyta</taxon>
        <taxon>Embryophyta</taxon>
        <taxon>Tracheophyta</taxon>
        <taxon>Spermatophyta</taxon>
        <taxon>Magnoliopsida</taxon>
        <taxon>eudicotyledons</taxon>
        <taxon>Gunneridae</taxon>
        <taxon>Pentapetalae</taxon>
        <taxon>rosids</taxon>
        <taxon>fabids</taxon>
        <taxon>Fabales</taxon>
        <taxon>Fabaceae</taxon>
        <taxon>Papilionoideae</taxon>
        <taxon>50 kb inversion clade</taxon>
        <taxon>NPAAA clade</taxon>
        <taxon>Hologalegina</taxon>
        <taxon>IRL clade</taxon>
        <taxon>Fabeae</taxon>
        <taxon>Lathyrus</taxon>
    </lineage>
</organism>
<dbReference type="PANTHER" id="PTHR13448">
    <property type="entry name" value="TRANSMEMBRANE PROTEIN 214"/>
    <property type="match status" value="1"/>
</dbReference>
<keyword evidence="2" id="KW-1185">Reference proteome</keyword>
<dbReference type="Proteomes" id="UP001058974">
    <property type="component" value="Chromosome 3"/>
</dbReference>
<protein>
    <submittedName>
        <fullName evidence="1">Uncharacterized protein</fullName>
    </submittedName>
</protein>
<dbReference type="Gramene" id="Psat03G0566300-T1">
    <property type="protein sequence ID" value="KAI5431560.1"/>
    <property type="gene ID" value="KIW84_035663"/>
</dbReference>
<reference evidence="1 2" key="1">
    <citation type="journal article" date="2022" name="Nat. Genet.">
        <title>Improved pea reference genome and pan-genome highlight genomic features and evolutionary characteristics.</title>
        <authorList>
            <person name="Yang T."/>
            <person name="Liu R."/>
            <person name="Luo Y."/>
            <person name="Hu S."/>
            <person name="Wang D."/>
            <person name="Wang C."/>
            <person name="Pandey M.K."/>
            <person name="Ge S."/>
            <person name="Xu Q."/>
            <person name="Li N."/>
            <person name="Li G."/>
            <person name="Huang Y."/>
            <person name="Saxena R.K."/>
            <person name="Ji Y."/>
            <person name="Li M."/>
            <person name="Yan X."/>
            <person name="He Y."/>
            <person name="Liu Y."/>
            <person name="Wang X."/>
            <person name="Xiang C."/>
            <person name="Varshney R.K."/>
            <person name="Ding H."/>
            <person name="Gao S."/>
            <person name="Zong X."/>
        </authorList>
    </citation>
    <scope>NUCLEOTIDE SEQUENCE [LARGE SCALE GENOMIC DNA]</scope>
    <source>
        <strain evidence="1 2">cv. Zhongwan 6</strain>
    </source>
</reference>
<dbReference type="PANTHER" id="PTHR13448:SF14">
    <property type="entry name" value="F26K24.17 PROTEIN"/>
    <property type="match status" value="1"/>
</dbReference>
<evidence type="ECO:0000313" key="2">
    <source>
        <dbReference type="Proteomes" id="UP001058974"/>
    </source>
</evidence>
<proteinExistence type="predicted"/>
<dbReference type="InterPro" id="IPR019308">
    <property type="entry name" value="TMEM214"/>
</dbReference>
<dbReference type="EMBL" id="JAMSHJ010000003">
    <property type="protein sequence ID" value="KAI5431560.1"/>
    <property type="molecule type" value="Genomic_DNA"/>
</dbReference>
<sequence>MTAKPAAGQAMCDGTNLTYKSENFFSHSIFFYHNVVCHNLGYVSASTVPLSHISEVVYKTSADWINHRYPEALSFFLLWSLDSILADLGSQQTVTKGSKKVVQEVTSKSQETLKASVSLFPI</sequence>
<accession>A0A9D4Y604</accession>
<dbReference type="AlphaFoldDB" id="A0A9D4Y604"/>
<comment type="caution">
    <text evidence="1">The sequence shown here is derived from an EMBL/GenBank/DDBJ whole genome shotgun (WGS) entry which is preliminary data.</text>
</comment>
<gene>
    <name evidence="1" type="ORF">KIW84_035663</name>
</gene>